<reference evidence="2 3" key="1">
    <citation type="journal article" date="2019" name="Appl. Environ. Microbiol.">
        <title>Environmental Evidence and Genomic Insight of Iron-oxidizing Bacteria Preference Towards More Corrosion Resistant Stainless Steel at Higher Salinities.</title>
        <authorList>
            <person name="Garrison C.E."/>
            <person name="Price K.A."/>
            <person name="Field E.K."/>
        </authorList>
    </citation>
    <scope>NUCLEOTIDE SEQUENCE [LARGE SCALE GENOMIC DNA]</scope>
    <source>
        <strain evidence="2 3">P3</strain>
    </source>
</reference>
<dbReference type="Pfam" id="PF13413">
    <property type="entry name" value="HTH_25"/>
    <property type="match status" value="1"/>
</dbReference>
<name>A0A5R9GTP1_9PROT</name>
<gene>
    <name evidence="2" type="ORF">FEF65_06810</name>
</gene>
<feature type="compositionally biased region" description="Basic and acidic residues" evidence="1">
    <location>
        <begin position="158"/>
        <end position="170"/>
    </location>
</feature>
<comment type="caution">
    <text evidence="2">The sequence shown here is derived from an EMBL/GenBank/DDBJ whole genome shotgun (WGS) entry which is preliminary data.</text>
</comment>
<accession>A0A5R9GTP1</accession>
<proteinExistence type="predicted"/>
<evidence type="ECO:0000256" key="1">
    <source>
        <dbReference type="SAM" id="MobiDB-lite"/>
    </source>
</evidence>
<dbReference type="EMBL" id="VBRY01000005">
    <property type="protein sequence ID" value="TLS67617.1"/>
    <property type="molecule type" value="Genomic_DNA"/>
</dbReference>
<feature type="compositionally biased region" description="Basic and acidic residues" evidence="1">
    <location>
        <begin position="1"/>
        <end position="17"/>
    </location>
</feature>
<dbReference type="InterPro" id="IPR010982">
    <property type="entry name" value="Lambda_DNA-bd_dom_sf"/>
</dbReference>
<dbReference type="Proteomes" id="UP000306585">
    <property type="component" value="Unassembled WGS sequence"/>
</dbReference>
<evidence type="ECO:0000313" key="3">
    <source>
        <dbReference type="Proteomes" id="UP000306585"/>
    </source>
</evidence>
<protein>
    <submittedName>
        <fullName evidence="2">Helix-turn-helix domain-containing protein</fullName>
    </submittedName>
</protein>
<evidence type="ECO:0000313" key="2">
    <source>
        <dbReference type="EMBL" id="TLS67617.1"/>
    </source>
</evidence>
<keyword evidence="3" id="KW-1185">Reference proteome</keyword>
<feature type="compositionally biased region" description="Low complexity" evidence="1">
    <location>
        <begin position="205"/>
        <end position="223"/>
    </location>
</feature>
<sequence length="347" mass="37870">MKDQIEQETAKKTRREQPAPPVDPAELRQQLLISIGKKLTAARLATGEPLEDPARKLKLRRKHLEALENGNWAILPEGVYAMGFLRQYSTYLGIDLSDDIERLKSSTYALTRPLTFPDPPVAPSRRWAWLSAGGFLVLMLAFNMVYQGFSTSDNSSDVSRDDNAPIHQDEYQGSDHTTATADREESTPARDDSATGDTTPAVADAVPVSTPTEPVATPAAAPTTARAAIPDAIQPVVVKEQIDMAAASPDRVADQPHTYRFEAVDGAVWMQISLPDAVNRGKGKLIKEVLLHKGGEVRITQPVSALWLTCGNAPSLRIWVDGRLLAETGSLGDGKKVLRDHRIEIPN</sequence>
<feature type="compositionally biased region" description="Basic and acidic residues" evidence="1">
    <location>
        <begin position="181"/>
        <end position="193"/>
    </location>
</feature>
<dbReference type="GO" id="GO:0003677">
    <property type="term" value="F:DNA binding"/>
    <property type="evidence" value="ECO:0007669"/>
    <property type="project" value="InterPro"/>
</dbReference>
<dbReference type="PANTHER" id="PTHR34475:SF1">
    <property type="entry name" value="CYTOSKELETON PROTEIN RODZ"/>
    <property type="match status" value="1"/>
</dbReference>
<dbReference type="Gene3D" id="1.10.260.40">
    <property type="entry name" value="lambda repressor-like DNA-binding domains"/>
    <property type="match status" value="1"/>
</dbReference>
<feature type="region of interest" description="Disordered" evidence="1">
    <location>
        <begin position="152"/>
        <end position="223"/>
    </location>
</feature>
<dbReference type="AlphaFoldDB" id="A0A5R9GTP1"/>
<dbReference type="PANTHER" id="PTHR34475">
    <property type="match status" value="1"/>
</dbReference>
<dbReference type="RefSeq" id="WP_138239050.1">
    <property type="nucleotide sequence ID" value="NZ_VBRY01000005.1"/>
</dbReference>
<organism evidence="2 3">
    <name type="scientific">Mariprofundus erugo</name>
    <dbReference type="NCBI Taxonomy" id="2528639"/>
    <lineage>
        <taxon>Bacteria</taxon>
        <taxon>Pseudomonadati</taxon>
        <taxon>Pseudomonadota</taxon>
        <taxon>Candidatius Mariprofundia</taxon>
        <taxon>Mariprofundales</taxon>
        <taxon>Mariprofundaceae</taxon>
        <taxon>Mariprofundus</taxon>
    </lineage>
</organism>
<feature type="region of interest" description="Disordered" evidence="1">
    <location>
        <begin position="1"/>
        <end position="25"/>
    </location>
</feature>
<dbReference type="InterPro" id="IPR050400">
    <property type="entry name" value="Bact_Cytoskel_RodZ"/>
</dbReference>